<reference evidence="3 4" key="1">
    <citation type="submission" date="2016-10" db="EMBL/GenBank/DDBJ databases">
        <authorList>
            <person name="de Groot N.N."/>
        </authorList>
    </citation>
    <scope>NUCLEOTIDE SEQUENCE [LARGE SCALE GENOMIC DNA]</scope>
    <source>
        <strain evidence="3 4">IPL20</strain>
    </source>
</reference>
<gene>
    <name evidence="3" type="ORF">SAMN05216456_0133</name>
</gene>
<dbReference type="AlphaFoldDB" id="A0A1I7MWR0"/>
<dbReference type="EMBL" id="FPCK01000001">
    <property type="protein sequence ID" value="SFV26853.1"/>
    <property type="molecule type" value="Genomic_DNA"/>
</dbReference>
<feature type="domain" description="Alpha/beta hydrolase fold-3" evidence="2">
    <location>
        <begin position="128"/>
        <end position="334"/>
    </location>
</feature>
<evidence type="ECO:0000313" key="4">
    <source>
        <dbReference type="Proteomes" id="UP000199074"/>
    </source>
</evidence>
<dbReference type="Proteomes" id="UP000199074">
    <property type="component" value="Unassembled WGS sequence"/>
</dbReference>
<dbReference type="InterPro" id="IPR029058">
    <property type="entry name" value="AB_hydrolase_fold"/>
</dbReference>
<accession>A0A1I7MWR0</accession>
<feature type="chain" id="PRO_5011607886" evidence="1">
    <location>
        <begin position="35"/>
        <end position="365"/>
    </location>
</feature>
<dbReference type="Pfam" id="PF07859">
    <property type="entry name" value="Abhydrolase_3"/>
    <property type="match status" value="1"/>
</dbReference>
<dbReference type="Gene3D" id="3.40.50.1820">
    <property type="entry name" value="alpha/beta hydrolase"/>
    <property type="match status" value="1"/>
</dbReference>
<evidence type="ECO:0000256" key="1">
    <source>
        <dbReference type="SAM" id="SignalP"/>
    </source>
</evidence>
<sequence length="365" mass="38957">MLSIPTGTFDMISLKTASAAISCAVLLASAPALAQDTTEPADQPTPEMQAVLDKLADLGAKPFHELSVPEARSQATPADAAKAVQWEERIPAGAEGRVMTQDIAIPTENGNLPARVYMPEGEGPFPVIVYYHGGGWVVADINVYDATPRGLVVGTNAIVVSVDYRHAPENKFPAQHEDAWAAYAWVVENIHTLNGDASRIAVAGESAGGNLAANVAIMARDMEATVPVHQLLVYPIAGDDMNTPSYREHAEAKPLGKADMEWFVEYVFSSMDETADPRVDLVDRDDLEDLPPATIINAEIDPLRSDGEMLAEAMEADGVDVNQQTFAGVTHEFFGMAKVVPEAKEAMDLAISDLNGAFAAAGEEN</sequence>
<dbReference type="GO" id="GO:0034338">
    <property type="term" value="F:short-chain carboxylesterase activity"/>
    <property type="evidence" value="ECO:0007669"/>
    <property type="project" value="TreeGrafter"/>
</dbReference>
<evidence type="ECO:0000259" key="2">
    <source>
        <dbReference type="Pfam" id="PF07859"/>
    </source>
</evidence>
<keyword evidence="4" id="KW-1185">Reference proteome</keyword>
<dbReference type="InterPro" id="IPR013094">
    <property type="entry name" value="AB_hydrolase_3"/>
</dbReference>
<name>A0A1I7MWR0_9HYPH</name>
<dbReference type="PANTHER" id="PTHR23024:SF24">
    <property type="entry name" value="ALPHA_BETA HYDROLASE FOLD-3 DOMAIN-CONTAINING PROTEIN"/>
    <property type="match status" value="1"/>
</dbReference>
<keyword evidence="1" id="KW-0732">Signal</keyword>
<dbReference type="STRING" id="429728.SAMN05216456_0133"/>
<dbReference type="SUPFAM" id="SSF53474">
    <property type="entry name" value="alpha/beta-Hydrolases"/>
    <property type="match status" value="1"/>
</dbReference>
<evidence type="ECO:0000313" key="3">
    <source>
        <dbReference type="EMBL" id="SFV26853.1"/>
    </source>
</evidence>
<feature type="signal peptide" evidence="1">
    <location>
        <begin position="1"/>
        <end position="34"/>
    </location>
</feature>
<dbReference type="InterPro" id="IPR050466">
    <property type="entry name" value="Carboxylest/Gibb_receptor"/>
</dbReference>
<protein>
    <submittedName>
        <fullName evidence="3">Acetyl esterase/lipase</fullName>
    </submittedName>
</protein>
<proteinExistence type="predicted"/>
<dbReference type="PANTHER" id="PTHR23024">
    <property type="entry name" value="ARYLACETAMIDE DEACETYLASE"/>
    <property type="match status" value="1"/>
</dbReference>
<organism evidence="3 4">
    <name type="scientific">Devosia crocina</name>
    <dbReference type="NCBI Taxonomy" id="429728"/>
    <lineage>
        <taxon>Bacteria</taxon>
        <taxon>Pseudomonadati</taxon>
        <taxon>Pseudomonadota</taxon>
        <taxon>Alphaproteobacteria</taxon>
        <taxon>Hyphomicrobiales</taxon>
        <taxon>Devosiaceae</taxon>
        <taxon>Devosia</taxon>
    </lineage>
</organism>